<keyword evidence="1" id="KW-0812">Transmembrane</keyword>
<keyword evidence="1" id="KW-1133">Transmembrane helix</keyword>
<keyword evidence="1" id="KW-0472">Membrane</keyword>
<evidence type="ECO:0000313" key="3">
    <source>
        <dbReference type="Proteomes" id="UP000799118"/>
    </source>
</evidence>
<dbReference type="Gene3D" id="2.130.10.10">
    <property type="entry name" value="YVTN repeat-like/Quinoprotein amine dehydrogenase"/>
    <property type="match status" value="1"/>
</dbReference>
<keyword evidence="3" id="KW-1185">Reference proteome</keyword>
<proteinExistence type="predicted"/>
<dbReference type="SUPFAM" id="SSF63829">
    <property type="entry name" value="Calcium-dependent phosphotriesterase"/>
    <property type="match status" value="1"/>
</dbReference>
<evidence type="ECO:0000256" key="1">
    <source>
        <dbReference type="SAM" id="Phobius"/>
    </source>
</evidence>
<name>A0A6A4H873_9AGAR</name>
<dbReference type="EMBL" id="ML769561">
    <property type="protein sequence ID" value="KAE9393898.1"/>
    <property type="molecule type" value="Genomic_DNA"/>
</dbReference>
<gene>
    <name evidence="2" type="ORF">BT96DRAFT_923807</name>
</gene>
<organism evidence="2 3">
    <name type="scientific">Gymnopus androsaceus JB14</name>
    <dbReference type="NCBI Taxonomy" id="1447944"/>
    <lineage>
        <taxon>Eukaryota</taxon>
        <taxon>Fungi</taxon>
        <taxon>Dikarya</taxon>
        <taxon>Basidiomycota</taxon>
        <taxon>Agaricomycotina</taxon>
        <taxon>Agaricomycetes</taxon>
        <taxon>Agaricomycetidae</taxon>
        <taxon>Agaricales</taxon>
        <taxon>Marasmiineae</taxon>
        <taxon>Omphalotaceae</taxon>
        <taxon>Gymnopus</taxon>
    </lineage>
</organism>
<protein>
    <recommendedName>
        <fullName evidence="4">WD40 repeat-like protein</fullName>
    </recommendedName>
</protein>
<dbReference type="InterPro" id="IPR015943">
    <property type="entry name" value="WD40/YVTN_repeat-like_dom_sf"/>
</dbReference>
<dbReference type="AlphaFoldDB" id="A0A6A4H873"/>
<evidence type="ECO:0000313" key="2">
    <source>
        <dbReference type="EMBL" id="KAE9393898.1"/>
    </source>
</evidence>
<evidence type="ECO:0008006" key="4">
    <source>
        <dbReference type="Google" id="ProtNLM"/>
    </source>
</evidence>
<dbReference type="OrthoDB" id="2654453at2759"/>
<sequence>MAVGGPMYVQVYFSFLDAGKGVFAIDDPAQGVGLYRMDCTRLRTFPVKVHKTWRPRQICFGEDCKLIISGSDHGVVYVFDRRSGEAVDELTEGRNEWVQTVLATSIEGQSSIVAANSKDTEEGTDIVVWRKRLGRRANMESESRRRYLSFFMQLVMIAATVGFIIQNGMVSILLAWVVQRQGA</sequence>
<reference evidence="2" key="1">
    <citation type="journal article" date="2019" name="Environ. Microbiol.">
        <title>Fungal ecological strategies reflected in gene transcription - a case study of two litter decomposers.</title>
        <authorList>
            <person name="Barbi F."/>
            <person name="Kohler A."/>
            <person name="Barry K."/>
            <person name="Baskaran P."/>
            <person name="Daum C."/>
            <person name="Fauchery L."/>
            <person name="Ihrmark K."/>
            <person name="Kuo A."/>
            <person name="LaButti K."/>
            <person name="Lipzen A."/>
            <person name="Morin E."/>
            <person name="Grigoriev I.V."/>
            <person name="Henrissat B."/>
            <person name="Lindahl B."/>
            <person name="Martin F."/>
        </authorList>
    </citation>
    <scope>NUCLEOTIDE SEQUENCE</scope>
    <source>
        <strain evidence="2">JB14</strain>
    </source>
</reference>
<feature type="transmembrane region" description="Helical" evidence="1">
    <location>
        <begin position="154"/>
        <end position="178"/>
    </location>
</feature>
<dbReference type="Proteomes" id="UP000799118">
    <property type="component" value="Unassembled WGS sequence"/>
</dbReference>
<accession>A0A6A4H873</accession>